<keyword evidence="2" id="KW-1185">Reference proteome</keyword>
<dbReference type="EMBL" id="JAGYWB010000002">
    <property type="protein sequence ID" value="KAI0528983.1"/>
    <property type="molecule type" value="Genomic_DNA"/>
</dbReference>
<gene>
    <name evidence="1" type="ORF">KFK09_001528</name>
</gene>
<sequence length="69" mass="8191">MEGKRKARGRIQCHEWHRSDLDRGEQKHQEQVHNCPANLALARGIRDHKGKWSFLKKPGQRIQALHFRN</sequence>
<dbReference type="Proteomes" id="UP000829196">
    <property type="component" value="Unassembled WGS sequence"/>
</dbReference>
<evidence type="ECO:0000313" key="1">
    <source>
        <dbReference type="EMBL" id="KAI0528983.1"/>
    </source>
</evidence>
<comment type="caution">
    <text evidence="1">The sequence shown here is derived from an EMBL/GenBank/DDBJ whole genome shotgun (WGS) entry which is preliminary data.</text>
</comment>
<protein>
    <submittedName>
        <fullName evidence="1">Uncharacterized protein</fullName>
    </submittedName>
</protein>
<proteinExistence type="predicted"/>
<dbReference type="AlphaFoldDB" id="A0A8T3C5D6"/>
<organism evidence="1 2">
    <name type="scientific">Dendrobium nobile</name>
    <name type="common">Orchid</name>
    <dbReference type="NCBI Taxonomy" id="94219"/>
    <lineage>
        <taxon>Eukaryota</taxon>
        <taxon>Viridiplantae</taxon>
        <taxon>Streptophyta</taxon>
        <taxon>Embryophyta</taxon>
        <taxon>Tracheophyta</taxon>
        <taxon>Spermatophyta</taxon>
        <taxon>Magnoliopsida</taxon>
        <taxon>Liliopsida</taxon>
        <taxon>Asparagales</taxon>
        <taxon>Orchidaceae</taxon>
        <taxon>Epidendroideae</taxon>
        <taxon>Malaxideae</taxon>
        <taxon>Dendrobiinae</taxon>
        <taxon>Dendrobium</taxon>
    </lineage>
</organism>
<name>A0A8T3C5D6_DENNO</name>
<reference evidence="1" key="1">
    <citation type="journal article" date="2022" name="Front. Genet.">
        <title>Chromosome-Scale Assembly of the Dendrobium nobile Genome Provides Insights Into the Molecular Mechanism of the Biosynthesis of the Medicinal Active Ingredient of Dendrobium.</title>
        <authorList>
            <person name="Xu Q."/>
            <person name="Niu S.-C."/>
            <person name="Li K.-L."/>
            <person name="Zheng P.-J."/>
            <person name="Zhang X.-J."/>
            <person name="Jia Y."/>
            <person name="Liu Y."/>
            <person name="Niu Y.-X."/>
            <person name="Yu L.-H."/>
            <person name="Chen D.-F."/>
            <person name="Zhang G.-Q."/>
        </authorList>
    </citation>
    <scope>NUCLEOTIDE SEQUENCE</scope>
    <source>
        <tissue evidence="1">Leaf</tissue>
    </source>
</reference>
<evidence type="ECO:0000313" key="2">
    <source>
        <dbReference type="Proteomes" id="UP000829196"/>
    </source>
</evidence>
<accession>A0A8T3C5D6</accession>